<dbReference type="InterPro" id="IPR003593">
    <property type="entry name" value="AAA+_ATPase"/>
</dbReference>
<dbReference type="GO" id="GO:0005324">
    <property type="term" value="F:long-chain fatty acid transmembrane transporter activity"/>
    <property type="evidence" value="ECO:0007669"/>
    <property type="project" value="InterPro"/>
</dbReference>
<dbReference type="Gene3D" id="3.40.50.300">
    <property type="entry name" value="P-loop containing nucleotide triphosphate hydrolases"/>
    <property type="match status" value="1"/>
</dbReference>
<keyword evidence="11" id="KW-0576">Peroxisome</keyword>
<keyword evidence="8" id="KW-1278">Translocase</keyword>
<dbReference type="RefSeq" id="XP_006740530.1">
    <property type="nucleotide sequence ID" value="XM_006740467.2"/>
</dbReference>
<keyword evidence="3" id="KW-0813">Transport</keyword>
<dbReference type="GO" id="GO:0140359">
    <property type="term" value="F:ABC-type transporter activity"/>
    <property type="evidence" value="ECO:0007669"/>
    <property type="project" value="InterPro"/>
</dbReference>
<keyword evidence="18" id="KW-1185">Reference proteome</keyword>
<dbReference type="KEGG" id="lww:102727028"/>
<evidence type="ECO:0000256" key="9">
    <source>
        <dbReference type="ARBA" id="ARBA00022989"/>
    </source>
</evidence>
<dbReference type="SUPFAM" id="SSF52540">
    <property type="entry name" value="P-loop containing nucleoside triphosphate hydrolases"/>
    <property type="match status" value="1"/>
</dbReference>
<dbReference type="GO" id="GO:0006635">
    <property type="term" value="P:fatty acid beta-oxidation"/>
    <property type="evidence" value="ECO:0007669"/>
    <property type="project" value="TreeGrafter"/>
</dbReference>
<evidence type="ECO:0000256" key="2">
    <source>
        <dbReference type="ARBA" id="ARBA00008575"/>
    </source>
</evidence>
<dbReference type="OrthoDB" id="422637at2759"/>
<dbReference type="CTD" id="215"/>
<evidence type="ECO:0000256" key="7">
    <source>
        <dbReference type="ARBA" id="ARBA00022840"/>
    </source>
</evidence>
<dbReference type="PANTHER" id="PTHR11384:SF21">
    <property type="entry name" value="ATP-BINDING CASSETTE SUB-FAMILY D MEMBER 1"/>
    <property type="match status" value="1"/>
</dbReference>
<comment type="similarity">
    <text evidence="2">Belongs to the ABC transporter superfamily. ABCD family. Peroxisomal fatty acyl CoA transporter (TC 3.A.1.203) subfamily.</text>
</comment>
<evidence type="ECO:0000256" key="4">
    <source>
        <dbReference type="ARBA" id="ARBA00022692"/>
    </source>
</evidence>
<comment type="catalytic activity">
    <reaction evidence="13">
        <text>a very long-chain fatty acyl-CoA + H2O = a very long-chain fatty acid + CoA + H(+)</text>
        <dbReference type="Rhea" id="RHEA:67072"/>
        <dbReference type="ChEBI" id="CHEBI:15377"/>
        <dbReference type="ChEBI" id="CHEBI:15378"/>
        <dbReference type="ChEBI" id="CHEBI:57287"/>
        <dbReference type="ChEBI" id="CHEBI:58950"/>
        <dbReference type="ChEBI" id="CHEBI:138261"/>
    </reaction>
    <physiologicalReaction direction="left-to-right" evidence="13">
        <dbReference type="Rhea" id="RHEA:67073"/>
    </physiologicalReaction>
</comment>
<dbReference type="InterPro" id="IPR005283">
    <property type="entry name" value="FA_transporter"/>
</dbReference>
<proteinExistence type="inferred from homology"/>
<evidence type="ECO:0000256" key="12">
    <source>
        <dbReference type="ARBA" id="ARBA00023180"/>
    </source>
</evidence>
<keyword evidence="10" id="KW-0472">Membrane</keyword>
<evidence type="ECO:0000256" key="15">
    <source>
        <dbReference type="SAM" id="MobiDB-lite"/>
    </source>
</evidence>
<dbReference type="CDD" id="cd03223">
    <property type="entry name" value="ABCD_peroxisomal_ALDP"/>
    <property type="match status" value="1"/>
</dbReference>
<feature type="domain" description="ABC transporter" evidence="16">
    <location>
        <begin position="474"/>
        <end position="700"/>
    </location>
</feature>
<evidence type="ECO:0000256" key="14">
    <source>
        <dbReference type="ARBA" id="ARBA00048530"/>
    </source>
</evidence>
<comment type="catalytic activity">
    <reaction evidence="14">
        <text>a very long-chain fatty acid(in) + ATP + H2O = a very long-chain fatty acid(out) + ADP + phosphate + H(+)</text>
        <dbReference type="Rhea" id="RHEA:67080"/>
        <dbReference type="ChEBI" id="CHEBI:15377"/>
        <dbReference type="ChEBI" id="CHEBI:15378"/>
        <dbReference type="ChEBI" id="CHEBI:30616"/>
        <dbReference type="ChEBI" id="CHEBI:43474"/>
        <dbReference type="ChEBI" id="CHEBI:58950"/>
        <dbReference type="ChEBI" id="CHEBI:456216"/>
    </reaction>
    <physiologicalReaction direction="left-to-right" evidence="14">
        <dbReference type="Rhea" id="RHEA:67081"/>
    </physiologicalReaction>
</comment>
<keyword evidence="12" id="KW-0325">Glycoprotein</keyword>
<dbReference type="PROSITE" id="PS50893">
    <property type="entry name" value="ABC_TRANSPORTER_2"/>
    <property type="match status" value="1"/>
</dbReference>
<evidence type="ECO:0000256" key="1">
    <source>
        <dbReference type="ARBA" id="ARBA00004585"/>
    </source>
</evidence>
<dbReference type="InterPro" id="IPR011527">
    <property type="entry name" value="ABC1_TM_dom"/>
</dbReference>
<dbReference type="GO" id="GO:0042760">
    <property type="term" value="P:very long-chain fatty acid catabolic process"/>
    <property type="evidence" value="ECO:0007669"/>
    <property type="project" value="TreeGrafter"/>
</dbReference>
<dbReference type="GO" id="GO:0016887">
    <property type="term" value="F:ATP hydrolysis activity"/>
    <property type="evidence" value="ECO:0007669"/>
    <property type="project" value="InterPro"/>
</dbReference>
<evidence type="ECO:0000256" key="3">
    <source>
        <dbReference type="ARBA" id="ARBA00022448"/>
    </source>
</evidence>
<keyword evidence="7 19" id="KW-0067">ATP-binding</keyword>
<dbReference type="NCBIfam" id="TIGR00954">
    <property type="entry name" value="3a01203"/>
    <property type="match status" value="1"/>
</dbReference>
<evidence type="ECO:0000259" key="17">
    <source>
        <dbReference type="PROSITE" id="PS50929"/>
    </source>
</evidence>
<dbReference type="AlphaFoldDB" id="A0A2U3Y9Y2"/>
<keyword evidence="9" id="KW-1133">Transmembrane helix</keyword>
<keyword evidence="5" id="KW-0547">Nucleotide-binding</keyword>
<protein>
    <submittedName>
        <fullName evidence="19">ATP-binding cassette sub-family D member 1</fullName>
    </submittedName>
</protein>
<gene>
    <name evidence="19" type="primary">ABCD1</name>
</gene>
<evidence type="ECO:0000313" key="18">
    <source>
        <dbReference type="Proteomes" id="UP000245341"/>
    </source>
</evidence>
<evidence type="ECO:0000256" key="8">
    <source>
        <dbReference type="ARBA" id="ARBA00022967"/>
    </source>
</evidence>
<comment type="subcellular location">
    <subcellularLocation>
        <location evidence="1">Peroxisome membrane</location>
        <topology evidence="1">Multi-pass membrane protein</topology>
    </subcellularLocation>
</comment>
<accession>A0A2U3Y9Y2</accession>
<dbReference type="PROSITE" id="PS00211">
    <property type="entry name" value="ABC_TRANSPORTER_1"/>
    <property type="match status" value="1"/>
</dbReference>
<dbReference type="InterPro" id="IPR027417">
    <property type="entry name" value="P-loop_NTPase"/>
</dbReference>
<evidence type="ECO:0000313" key="19">
    <source>
        <dbReference type="RefSeq" id="XP_006740530.1"/>
    </source>
</evidence>
<evidence type="ECO:0000256" key="13">
    <source>
        <dbReference type="ARBA" id="ARBA00024544"/>
    </source>
</evidence>
<evidence type="ECO:0000259" key="16">
    <source>
        <dbReference type="PROSITE" id="PS50893"/>
    </source>
</evidence>
<feature type="domain" description="ABC transmembrane type-1" evidence="17">
    <location>
        <begin position="105"/>
        <end position="335"/>
    </location>
</feature>
<name>A0A2U3Y9Y2_LEPWE</name>
<evidence type="ECO:0000256" key="10">
    <source>
        <dbReference type="ARBA" id="ARBA00023136"/>
    </source>
</evidence>
<dbReference type="STRING" id="9713.A0A2U3Y9Y2"/>
<dbReference type="GeneID" id="102727028"/>
<dbReference type="GO" id="GO:0005778">
    <property type="term" value="C:peroxisomal membrane"/>
    <property type="evidence" value="ECO:0007669"/>
    <property type="project" value="UniProtKB-SubCell"/>
</dbReference>
<keyword evidence="4" id="KW-0812">Transmembrane</keyword>
<keyword evidence="6" id="KW-0378">Hydrolase</keyword>
<dbReference type="SMART" id="SM00382">
    <property type="entry name" value="AAA"/>
    <property type="match status" value="1"/>
</dbReference>
<dbReference type="PANTHER" id="PTHR11384">
    <property type="entry name" value="ATP-BINDING CASSETTE, SUB-FAMILY D MEMBER"/>
    <property type="match status" value="1"/>
</dbReference>
<dbReference type="GO" id="GO:0007031">
    <property type="term" value="P:peroxisome organization"/>
    <property type="evidence" value="ECO:0007669"/>
    <property type="project" value="TreeGrafter"/>
</dbReference>
<evidence type="ECO:0000256" key="11">
    <source>
        <dbReference type="ARBA" id="ARBA00023140"/>
    </source>
</evidence>
<dbReference type="InterPro" id="IPR050835">
    <property type="entry name" value="ABC_transporter_sub-D"/>
</dbReference>
<reference evidence="19" key="1">
    <citation type="submission" date="2025-08" db="UniProtKB">
        <authorList>
            <consortium name="RefSeq"/>
        </authorList>
    </citation>
    <scope>IDENTIFICATION</scope>
    <source>
        <tissue evidence="19">Liver</tissue>
    </source>
</reference>
<dbReference type="PROSITE" id="PS50929">
    <property type="entry name" value="ABC_TM1F"/>
    <property type="match status" value="1"/>
</dbReference>
<sequence>MPVLSTSRSSRVTTLKRTALVLALTAYGAHKIYPLVRQYLAATRGPQVPAGESTQEVSGATAAKAGVNRVFLQRLLGLLRLLFPRTLCRETGLLALHSASLVSRTFLSVYVARLDGRLARCIVRKDPQAFGWQLLQWLLIALPATFINSAIRYLEGQLALSFRSRLVAHAYRLYFSQQTYYRVSNMDGRLRNPDQSLTEDVVAFAASVAHLYSNLTKPLLDVAVTAYTLLRAARSRGAGTAWPSAIAGLVVFLTANVLRAFSPKFGELVAEEARRKGELRYMHSRVVANSEEIAFYGGHEVELALLQHSYQDLASQINLILLERLWYIMLEQFLMKYVWSASGLLMVAVPIITATGYSESDLEAVKKAALEMKEEELVSERTEAFTIARNLLTAAADAIERIMSSYKEVTELAGYTARVYEMFQVFEDVQHCHFKRPGEPEDPQAGPGAVARSGVRVEGPLQIRGQVVDVEQGIICENIPIITPTGEVVVASLNIRVEEGMHLLITGPNGCGKSSLFRILGGLWPTYGGVLYKPPPQRMFYIPQRPYMSVGSLRDQVIYPDSVDDMRRKGYSEQHLEAILDIVHLNHILQREGGWEAVCDWKDVLSGGEKQRIGMARMFYHRPKYALLDECTSAVSIDVEGKIFQAAKDAGIALLSITHRPSLWKYHTHLLQFDGEGGWKFEKLDPAARLSLTEEKQRLEQQLAGIPKMQRRLQELCQILGQGSGVLQGAAPPEPWAHMEETTAVAHPPAPDPAAGLSCMPFPPRSPGRRPALPRGRPAKPRACPWAAQMGLSSLPGGGRVEGSPQPAAPASQCGALHGAGGLLS</sequence>
<feature type="region of interest" description="Disordered" evidence="15">
    <location>
        <begin position="746"/>
        <end position="825"/>
    </location>
</feature>
<dbReference type="InterPro" id="IPR017871">
    <property type="entry name" value="ABC_transporter-like_CS"/>
</dbReference>
<dbReference type="InterPro" id="IPR003439">
    <property type="entry name" value="ABC_transporter-like_ATP-bd"/>
</dbReference>
<dbReference type="Proteomes" id="UP000245341">
    <property type="component" value="Unplaced"/>
</dbReference>
<dbReference type="Pfam" id="PF00005">
    <property type="entry name" value="ABC_tran"/>
    <property type="match status" value="1"/>
</dbReference>
<evidence type="ECO:0000256" key="6">
    <source>
        <dbReference type="ARBA" id="ARBA00022801"/>
    </source>
</evidence>
<evidence type="ECO:0000256" key="5">
    <source>
        <dbReference type="ARBA" id="ARBA00022741"/>
    </source>
</evidence>
<dbReference type="GO" id="GO:0015910">
    <property type="term" value="P:long-chain fatty acid import into peroxisome"/>
    <property type="evidence" value="ECO:0007669"/>
    <property type="project" value="InterPro"/>
</dbReference>
<organism evidence="18 19">
    <name type="scientific">Leptonychotes weddellii</name>
    <name type="common">Weddell seal</name>
    <name type="synonym">Otaria weddellii</name>
    <dbReference type="NCBI Taxonomy" id="9713"/>
    <lineage>
        <taxon>Eukaryota</taxon>
        <taxon>Metazoa</taxon>
        <taxon>Chordata</taxon>
        <taxon>Craniata</taxon>
        <taxon>Vertebrata</taxon>
        <taxon>Euteleostomi</taxon>
        <taxon>Mammalia</taxon>
        <taxon>Eutheria</taxon>
        <taxon>Laurasiatheria</taxon>
        <taxon>Carnivora</taxon>
        <taxon>Caniformia</taxon>
        <taxon>Pinnipedia</taxon>
        <taxon>Phocidae</taxon>
        <taxon>Monachinae</taxon>
        <taxon>Lobodontini</taxon>
        <taxon>Leptonychotes</taxon>
    </lineage>
</organism>
<dbReference type="GO" id="GO:0005524">
    <property type="term" value="F:ATP binding"/>
    <property type="evidence" value="ECO:0007669"/>
    <property type="project" value="UniProtKB-KW"/>
</dbReference>
<dbReference type="FunFam" id="3.40.50.300:FF:000800">
    <property type="entry name" value="ATP-binding cassette sub-family D member 1"/>
    <property type="match status" value="1"/>
</dbReference>
<dbReference type="Pfam" id="PF06472">
    <property type="entry name" value="ABC_membrane_2"/>
    <property type="match status" value="1"/>
</dbReference>